<dbReference type="PIRSF" id="PIRSF029477">
    <property type="entry name" value="UCP029477"/>
    <property type="match status" value="1"/>
</dbReference>
<dbReference type="RefSeq" id="WP_015808435.1">
    <property type="nucleotide sequence ID" value="NC_013061.1"/>
</dbReference>
<dbReference type="AlphaFoldDB" id="C6Y0B2"/>
<evidence type="ECO:0000259" key="1">
    <source>
        <dbReference type="Pfam" id="PF09537"/>
    </source>
</evidence>
<organism evidence="2 3">
    <name type="scientific">Pedobacter heparinus (strain ATCC 13125 / DSM 2366 / CIP 104194 / JCM 7457 / NBRC 12017 / NCIMB 9290 / NRRL B-14731 / HIM 762-3)</name>
    <dbReference type="NCBI Taxonomy" id="485917"/>
    <lineage>
        <taxon>Bacteria</taxon>
        <taxon>Pseudomonadati</taxon>
        <taxon>Bacteroidota</taxon>
        <taxon>Sphingobacteriia</taxon>
        <taxon>Sphingobacteriales</taxon>
        <taxon>Sphingobacteriaceae</taxon>
        <taxon>Pedobacter</taxon>
    </lineage>
</organism>
<gene>
    <name evidence="2" type="ordered locus">Phep_2621</name>
</gene>
<dbReference type="InterPro" id="IPR009078">
    <property type="entry name" value="Ferritin-like_SF"/>
</dbReference>
<dbReference type="Gene3D" id="1.20.1260.10">
    <property type="match status" value="1"/>
</dbReference>
<dbReference type="HOGENOM" id="CLU_114531_0_0_10"/>
<dbReference type="InterPro" id="IPR012347">
    <property type="entry name" value="Ferritin-like"/>
</dbReference>
<proteinExistence type="predicted"/>
<dbReference type="Pfam" id="PF09537">
    <property type="entry name" value="DUF2383"/>
    <property type="match status" value="1"/>
</dbReference>
<dbReference type="InterPro" id="IPR011971">
    <property type="entry name" value="CHP02284"/>
</dbReference>
<keyword evidence="3" id="KW-1185">Reference proteome</keyword>
<dbReference type="SUPFAM" id="SSF47240">
    <property type="entry name" value="Ferritin-like"/>
    <property type="match status" value="1"/>
</dbReference>
<dbReference type="OrthoDB" id="282393at2"/>
<feature type="domain" description="DUF2383" evidence="1">
    <location>
        <begin position="7"/>
        <end position="116"/>
    </location>
</feature>
<accession>C6Y0B2</accession>
<evidence type="ECO:0000313" key="2">
    <source>
        <dbReference type="EMBL" id="ACU04824.1"/>
    </source>
</evidence>
<dbReference type="eggNOG" id="COG1633">
    <property type="taxonomic scope" value="Bacteria"/>
</dbReference>
<reference evidence="2 3" key="1">
    <citation type="journal article" date="2009" name="Stand. Genomic Sci.">
        <title>Complete genome sequence of Pedobacter heparinus type strain (HIM 762-3).</title>
        <authorList>
            <person name="Han C."/>
            <person name="Spring S."/>
            <person name="Lapidus A."/>
            <person name="Del Rio T.G."/>
            <person name="Tice H."/>
            <person name="Copeland A."/>
            <person name="Cheng J.F."/>
            <person name="Lucas S."/>
            <person name="Chen F."/>
            <person name="Nolan M."/>
            <person name="Bruce D."/>
            <person name="Goodwin L."/>
            <person name="Pitluck S."/>
            <person name="Ivanova N."/>
            <person name="Mavromatis K."/>
            <person name="Mikhailova N."/>
            <person name="Pati A."/>
            <person name="Chen A."/>
            <person name="Palaniappan K."/>
            <person name="Land M."/>
            <person name="Hauser L."/>
            <person name="Chang Y.J."/>
            <person name="Jeffries C.C."/>
            <person name="Saunders E."/>
            <person name="Chertkov O."/>
            <person name="Brettin T."/>
            <person name="Goker M."/>
            <person name="Rohde M."/>
            <person name="Bristow J."/>
            <person name="Eisen J.A."/>
            <person name="Markowitz V."/>
            <person name="Hugenholtz P."/>
            <person name="Kyrpides N.C."/>
            <person name="Klenk H.P."/>
            <person name="Detter J.C."/>
        </authorList>
    </citation>
    <scope>NUCLEOTIDE SEQUENCE [LARGE SCALE GENOMIC DNA]</scope>
    <source>
        <strain evidence="3">ATCC 13125 / DSM 2366 / CIP 104194 / JCM 7457 / NBRC 12017 / NCIMB 9290 / NRRL B-14731 / HIM 762-3</strain>
    </source>
</reference>
<evidence type="ECO:0000313" key="3">
    <source>
        <dbReference type="Proteomes" id="UP000000852"/>
    </source>
</evidence>
<sequence length="151" mass="16787">METNREIISDLKGLVNIVNDGKEGYATASEATDSGELKTVFLKYAAQRADFADELKEHIAQHGGDSDNQEGGILGALHRTWIDIKQALNSKEDAAILSAIETGEKAAIEKYDKVLENYGSHLDHIVLLQRQRTGILEALKEIETYHLRLVR</sequence>
<dbReference type="KEGG" id="phe:Phep_2621"/>
<protein>
    <recommendedName>
        <fullName evidence="1">DUF2383 domain-containing protein</fullName>
    </recommendedName>
</protein>
<name>C6Y0B2_PEDHD</name>
<dbReference type="InterPro" id="IPR016920">
    <property type="entry name" value="UCP029477"/>
</dbReference>
<dbReference type="InterPro" id="IPR019052">
    <property type="entry name" value="DUF2383"/>
</dbReference>
<dbReference type="Proteomes" id="UP000000852">
    <property type="component" value="Chromosome"/>
</dbReference>
<dbReference type="EMBL" id="CP001681">
    <property type="protein sequence ID" value="ACU04824.1"/>
    <property type="molecule type" value="Genomic_DNA"/>
</dbReference>
<dbReference type="NCBIfam" id="TIGR02284">
    <property type="entry name" value="PA2169 family four-helix-bundle protein"/>
    <property type="match status" value="1"/>
</dbReference>
<dbReference type="STRING" id="485917.Phep_2621"/>